<proteinExistence type="inferred from homology"/>
<comment type="function">
    <text evidence="6">Lyase that catalyzes the C1-decarboxylation of 4-hydroxy-3-methoxy-5-(all-trans-polyprenyl)benzoic acid into 2-methoxy-6-(all-trans-polyprenyl)phenol during ubiquinone biosynthesis.</text>
</comment>
<feature type="binding site" evidence="6">
    <location>
        <position position="173"/>
    </location>
    <ligand>
        <name>Zn(2+)</name>
        <dbReference type="ChEBI" id="CHEBI:29105"/>
    </ligand>
</feature>
<evidence type="ECO:0000256" key="1">
    <source>
        <dbReference type="ARBA" id="ARBA00022688"/>
    </source>
</evidence>
<dbReference type="EMBL" id="HBFA01012863">
    <property type="protein sequence ID" value="CAD8661117.1"/>
    <property type="molecule type" value="Transcribed_RNA"/>
</dbReference>
<dbReference type="InterPro" id="IPR007715">
    <property type="entry name" value="Coq4"/>
</dbReference>
<dbReference type="GO" id="GO:0008270">
    <property type="term" value="F:zinc ion binding"/>
    <property type="evidence" value="ECO:0007669"/>
    <property type="project" value="UniProtKB-UniRule"/>
</dbReference>
<keyword evidence="6" id="KW-0479">Metal-binding</keyword>
<dbReference type="PANTHER" id="PTHR12922:SF7">
    <property type="entry name" value="UBIQUINONE BIOSYNTHESIS PROTEIN COQ4 HOMOLOG, MITOCHONDRIAL"/>
    <property type="match status" value="1"/>
</dbReference>
<keyword evidence="2 6" id="KW-0999">Mitochondrion inner membrane</keyword>
<keyword evidence="1 6" id="KW-0831">Ubiquinone biosynthesis</keyword>
<feature type="binding site" evidence="6">
    <location>
        <position position="185"/>
    </location>
    <ligand>
        <name>Zn(2+)</name>
        <dbReference type="ChEBI" id="CHEBI:29105"/>
    </ligand>
</feature>
<feature type="binding site" evidence="6">
    <location>
        <position position="170"/>
    </location>
    <ligand>
        <name>Zn(2+)</name>
        <dbReference type="ChEBI" id="CHEBI:29105"/>
    </ligand>
</feature>
<comment type="subunit">
    <text evidence="6">Component of a multi-subunit COQ enzyme complex.</text>
</comment>
<dbReference type="GO" id="GO:0031314">
    <property type="term" value="C:extrinsic component of mitochondrial inner membrane"/>
    <property type="evidence" value="ECO:0007669"/>
    <property type="project" value="UniProtKB-UniRule"/>
</dbReference>
<reference evidence="7" key="1">
    <citation type="submission" date="2021-01" db="EMBL/GenBank/DDBJ databases">
        <authorList>
            <person name="Corre E."/>
            <person name="Pelletier E."/>
            <person name="Niang G."/>
            <person name="Scheremetjew M."/>
            <person name="Finn R."/>
            <person name="Kale V."/>
            <person name="Holt S."/>
            <person name="Cochrane G."/>
            <person name="Meng A."/>
            <person name="Brown T."/>
            <person name="Cohen L."/>
        </authorList>
    </citation>
    <scope>NUCLEOTIDE SEQUENCE</scope>
    <source>
        <strain evidence="7">CCMP722</strain>
    </source>
</reference>
<name>A0A7S0R0H5_9CHLO</name>
<evidence type="ECO:0000256" key="6">
    <source>
        <dbReference type="HAMAP-Rule" id="MF_03111"/>
    </source>
</evidence>
<dbReference type="UniPathway" id="UPA00232"/>
<dbReference type="AlphaFoldDB" id="A0A7S0R0H5"/>
<keyword evidence="3 6" id="KW-0496">Mitochondrion</keyword>
<evidence type="ECO:0000256" key="5">
    <source>
        <dbReference type="ARBA" id="ARBA00023239"/>
    </source>
</evidence>
<dbReference type="HAMAP" id="MF_03111">
    <property type="entry name" value="Coq4"/>
    <property type="match status" value="1"/>
</dbReference>
<keyword evidence="5 6" id="KW-0456">Lyase</keyword>
<feature type="binding site" evidence="6">
    <location>
        <position position="169"/>
    </location>
    <ligand>
        <name>Zn(2+)</name>
        <dbReference type="ChEBI" id="CHEBI:29105"/>
    </ligand>
</feature>
<evidence type="ECO:0000256" key="2">
    <source>
        <dbReference type="ARBA" id="ARBA00022792"/>
    </source>
</evidence>
<dbReference type="PANTHER" id="PTHR12922">
    <property type="entry name" value="UBIQUINONE BIOSYNTHESIS PROTEIN"/>
    <property type="match status" value="1"/>
</dbReference>
<comment type="similarity">
    <text evidence="6">Belongs to the COQ4 family.</text>
</comment>
<keyword evidence="4 6" id="KW-0472">Membrane</keyword>
<sequence>MARLAPRRVLPTLQSLAGVRAVCQSQHSILPRTLSTHSPLGGEPLYPTHIPTNPLQRTLLTFGAAAGALMSPARADLVATLGETTGYFALNRMRDGMLNDEVGRQILDERPRIVHSTVAHCWELPPNTFGGAYAKFMGDRGFSADDRPPVRFVDDPELAYVAARAREVHDFWHVLFDLNTSVLGEAALKAVEFAHTGMPMCALATLAGAVRLQGRRRELLQSVYLPWGVQAGLRCAPLLCLRYEDHFHEDLQELRARWRIQVAPAMPGGMFENKTGAKA</sequence>
<evidence type="ECO:0000256" key="3">
    <source>
        <dbReference type="ARBA" id="ARBA00023128"/>
    </source>
</evidence>
<evidence type="ECO:0000256" key="4">
    <source>
        <dbReference type="ARBA" id="ARBA00023136"/>
    </source>
</evidence>
<keyword evidence="6" id="KW-0862">Zinc</keyword>
<organism evidence="7">
    <name type="scientific">Pyramimonas obovata</name>
    <dbReference type="NCBI Taxonomy" id="1411642"/>
    <lineage>
        <taxon>Eukaryota</taxon>
        <taxon>Viridiplantae</taxon>
        <taxon>Chlorophyta</taxon>
        <taxon>Pyramimonadophyceae</taxon>
        <taxon>Pyramimonadales</taxon>
        <taxon>Pyramimonadaceae</taxon>
        <taxon>Pyramimonas</taxon>
        <taxon>Pyramimonas incertae sedis</taxon>
    </lineage>
</organism>
<dbReference type="GO" id="GO:0120539">
    <property type="term" value="F:4-hydroxy-3-methoxy-5-polyprenylbenzoate decarboxylase activity"/>
    <property type="evidence" value="ECO:0007669"/>
    <property type="project" value="UniProtKB-EC"/>
</dbReference>
<dbReference type="InterPro" id="IPR027540">
    <property type="entry name" value="Coq4_euk"/>
</dbReference>
<evidence type="ECO:0000313" key="7">
    <source>
        <dbReference type="EMBL" id="CAD8661117.1"/>
    </source>
</evidence>
<comment type="subcellular location">
    <subcellularLocation>
        <location evidence="6">Mitochondrion inner membrane</location>
        <topology evidence="6">Peripheral membrane protein</topology>
        <orientation evidence="6">Matrix side</orientation>
    </subcellularLocation>
</comment>
<accession>A0A7S0R0H5</accession>
<dbReference type="EC" id="4.1.1.130" evidence="6"/>
<comment type="pathway">
    <text evidence="6">Cofactor biosynthesis; ubiquinone biosynthesis.</text>
</comment>
<protein>
    <recommendedName>
        <fullName evidence="6">Ubiquinone biosynthesis protein COQ4 homolog, mitochondrial</fullName>
    </recommendedName>
    <alternativeName>
        <fullName evidence="6">4-hydroxy-3-methoxy-5-polyprenylbenzoate decarboxylase</fullName>
        <ecNumber evidence="6">4.1.1.130</ecNumber>
    </alternativeName>
    <alternativeName>
        <fullName evidence="6">Coenzyme Q biosynthesis protein 4 homolog</fullName>
    </alternativeName>
</protein>
<dbReference type="Pfam" id="PF05019">
    <property type="entry name" value="Coq4"/>
    <property type="match status" value="1"/>
</dbReference>
<gene>
    <name evidence="7" type="ORF">POBO1169_LOCUS6694</name>
</gene>
<comment type="catalytic activity">
    <reaction evidence="6">
        <text>a 4-hydroxy-3-methoxy-5-(all-trans-polyprenyl)benzoate + H(+) = a 2-methoxy-6-(all-trans-polyprenyl)phenol + CO2</text>
        <dbReference type="Rhea" id="RHEA:81179"/>
        <dbReference type="Rhea" id="RHEA-COMP:9551"/>
        <dbReference type="Rhea" id="RHEA-COMP:10931"/>
        <dbReference type="ChEBI" id="CHEBI:15378"/>
        <dbReference type="ChEBI" id="CHEBI:16526"/>
        <dbReference type="ChEBI" id="CHEBI:62731"/>
        <dbReference type="ChEBI" id="CHEBI:84443"/>
        <dbReference type="EC" id="4.1.1.130"/>
    </reaction>
</comment>
<comment type="cofactor">
    <cofactor evidence="6">
        <name>Zn(2+)</name>
        <dbReference type="ChEBI" id="CHEBI:29105"/>
    </cofactor>
</comment>